<keyword evidence="4 7" id="KW-0689">Ribosomal protein</keyword>
<keyword evidence="2 7" id="KW-0699">rRNA-binding</keyword>
<dbReference type="GO" id="GO:0019843">
    <property type="term" value="F:rRNA binding"/>
    <property type="evidence" value="ECO:0007669"/>
    <property type="project" value="UniProtKB-UniRule"/>
</dbReference>
<dbReference type="InterPro" id="IPR005709">
    <property type="entry name" value="Ribosomal_uS4_bac-type"/>
</dbReference>
<evidence type="ECO:0000313" key="11">
    <source>
        <dbReference type="Proteomes" id="UP000315689"/>
    </source>
</evidence>
<evidence type="ECO:0000256" key="5">
    <source>
        <dbReference type="ARBA" id="ARBA00023274"/>
    </source>
</evidence>
<dbReference type="AlphaFoldDB" id="A0A554LIS3"/>
<dbReference type="CDD" id="cd00165">
    <property type="entry name" value="S4"/>
    <property type="match status" value="1"/>
</dbReference>
<protein>
    <recommendedName>
        <fullName evidence="6 7">Small ribosomal subunit protein uS4</fullName>
    </recommendedName>
</protein>
<comment type="function">
    <text evidence="7">With S5 and S12 plays an important role in translational accuracy.</text>
</comment>
<dbReference type="SUPFAM" id="SSF55174">
    <property type="entry name" value="Alpha-L RNA-binding motif"/>
    <property type="match status" value="1"/>
</dbReference>
<dbReference type="InterPro" id="IPR022801">
    <property type="entry name" value="Ribosomal_uS4"/>
</dbReference>
<dbReference type="Proteomes" id="UP000315689">
    <property type="component" value="Unassembled WGS sequence"/>
</dbReference>
<feature type="domain" description="RNA-binding S4" evidence="8">
    <location>
        <begin position="96"/>
        <end position="157"/>
    </location>
</feature>
<evidence type="ECO:0000256" key="1">
    <source>
        <dbReference type="ARBA" id="ARBA00007465"/>
    </source>
</evidence>
<dbReference type="Pfam" id="PF00163">
    <property type="entry name" value="Ribosomal_S4"/>
    <property type="match status" value="1"/>
</dbReference>
<dbReference type="PANTHER" id="PTHR11831">
    <property type="entry name" value="30S 40S RIBOSOMAL PROTEIN"/>
    <property type="match status" value="1"/>
</dbReference>
<dbReference type="GO" id="GO:0006412">
    <property type="term" value="P:translation"/>
    <property type="evidence" value="ECO:0007669"/>
    <property type="project" value="UniProtKB-UniRule"/>
</dbReference>
<evidence type="ECO:0000256" key="2">
    <source>
        <dbReference type="ARBA" id="ARBA00022730"/>
    </source>
</evidence>
<evidence type="ECO:0000256" key="4">
    <source>
        <dbReference type="ARBA" id="ARBA00022980"/>
    </source>
</evidence>
<evidence type="ECO:0000313" key="10">
    <source>
        <dbReference type="EMBL" id="TSC92539.1"/>
    </source>
</evidence>
<keyword evidence="3 7" id="KW-0694">RNA-binding</keyword>
<dbReference type="InterPro" id="IPR036986">
    <property type="entry name" value="S4_RNA-bd_sf"/>
</dbReference>
<name>A0A554LIS3_9BACT</name>
<dbReference type="GO" id="GO:0042274">
    <property type="term" value="P:ribosomal small subunit biogenesis"/>
    <property type="evidence" value="ECO:0007669"/>
    <property type="project" value="TreeGrafter"/>
</dbReference>
<dbReference type="GO" id="GO:0015935">
    <property type="term" value="C:small ribosomal subunit"/>
    <property type="evidence" value="ECO:0007669"/>
    <property type="project" value="InterPro"/>
</dbReference>
<reference evidence="10 11" key="1">
    <citation type="submission" date="2017-07" db="EMBL/GenBank/DDBJ databases">
        <title>Mechanisms for carbon and nitrogen cycling indicate functional differentiation within the Candidate Phyla Radiation.</title>
        <authorList>
            <person name="Danczak R.E."/>
            <person name="Johnston M.D."/>
            <person name="Kenah C."/>
            <person name="Slattery M."/>
            <person name="Wrighton K.C."/>
            <person name="Wilkins M.J."/>
        </authorList>
    </citation>
    <scope>NUCLEOTIDE SEQUENCE [LARGE SCALE GENOMIC DNA]</scope>
    <source>
        <strain evidence="10">Licking1014_7</strain>
    </source>
</reference>
<comment type="function">
    <text evidence="7">One of the primary rRNA binding proteins, it binds directly to 16S rRNA where it nucleates assembly of the body of the 30S subunit.</text>
</comment>
<comment type="similarity">
    <text evidence="1 7">Belongs to the universal ribosomal protein uS4 family.</text>
</comment>
<dbReference type="PROSITE" id="PS50889">
    <property type="entry name" value="S4"/>
    <property type="match status" value="1"/>
</dbReference>
<dbReference type="InterPro" id="IPR001912">
    <property type="entry name" value="Ribosomal_uS4_N"/>
</dbReference>
<dbReference type="EMBL" id="VMGK01000022">
    <property type="protein sequence ID" value="TSC92539.1"/>
    <property type="molecule type" value="Genomic_DNA"/>
</dbReference>
<keyword evidence="5 7" id="KW-0687">Ribonucleoprotein</keyword>
<evidence type="ECO:0000259" key="8">
    <source>
        <dbReference type="SMART" id="SM00363"/>
    </source>
</evidence>
<dbReference type="PANTHER" id="PTHR11831:SF4">
    <property type="entry name" value="SMALL RIBOSOMAL SUBUNIT PROTEIN US4M"/>
    <property type="match status" value="1"/>
</dbReference>
<evidence type="ECO:0000259" key="9">
    <source>
        <dbReference type="SMART" id="SM01390"/>
    </source>
</evidence>
<dbReference type="Pfam" id="PF01479">
    <property type="entry name" value="S4"/>
    <property type="match status" value="1"/>
</dbReference>
<evidence type="ECO:0000256" key="6">
    <source>
        <dbReference type="ARBA" id="ARBA00035254"/>
    </source>
</evidence>
<comment type="caution">
    <text evidence="10">The sequence shown here is derived from an EMBL/GenBank/DDBJ whole genome shotgun (WGS) entry which is preliminary data.</text>
</comment>
<sequence length="197" mass="22375">MDNTCKKCRREGVKLFLKGAKCDSPKCPLTRRNYPPGDAGARRRQTKTSDFALQLREKQKAKKIYHISEKQFRKYFLNAAKKEGSTSLNLLQILEARLDNAIFRAGLTVSRAAARQIANHGKAKLNNKKVNIPSILVKKGDKIQVDLPKNIAIPNAKPANWIKLDKKNNTFEIINQPQTLSEELGLNTQLIIEYYSR</sequence>
<dbReference type="SMART" id="SM00363">
    <property type="entry name" value="S4"/>
    <property type="match status" value="1"/>
</dbReference>
<dbReference type="InterPro" id="IPR002942">
    <property type="entry name" value="S4_RNA-bd"/>
</dbReference>
<dbReference type="NCBIfam" id="NF003717">
    <property type="entry name" value="PRK05327.1"/>
    <property type="match status" value="1"/>
</dbReference>
<accession>A0A554LIS3</accession>
<evidence type="ECO:0000256" key="3">
    <source>
        <dbReference type="ARBA" id="ARBA00022884"/>
    </source>
</evidence>
<proteinExistence type="inferred from homology"/>
<evidence type="ECO:0000256" key="7">
    <source>
        <dbReference type="HAMAP-Rule" id="MF_01306"/>
    </source>
</evidence>
<dbReference type="Gene3D" id="1.10.1050.10">
    <property type="entry name" value="Ribosomal Protein S4 Delta 41, Chain A, domain 1"/>
    <property type="match status" value="1"/>
</dbReference>
<dbReference type="GO" id="GO:0003735">
    <property type="term" value="F:structural constituent of ribosome"/>
    <property type="evidence" value="ECO:0007669"/>
    <property type="project" value="InterPro"/>
</dbReference>
<feature type="domain" description="Small ribosomal subunit protein uS4 N-terminal" evidence="9">
    <location>
        <begin position="2"/>
        <end position="95"/>
    </location>
</feature>
<dbReference type="Gene3D" id="3.10.290.10">
    <property type="entry name" value="RNA-binding S4 domain"/>
    <property type="match status" value="1"/>
</dbReference>
<gene>
    <name evidence="7" type="primary">rpsD</name>
    <name evidence="10" type="ORF">CEN89_633</name>
</gene>
<comment type="subunit">
    <text evidence="7">Part of the 30S ribosomal subunit. Contacts protein S5. The interaction surface between S4 and S5 is involved in control of translational fidelity.</text>
</comment>
<dbReference type="HAMAP" id="MF_01306_B">
    <property type="entry name" value="Ribosomal_uS4_B"/>
    <property type="match status" value="1"/>
</dbReference>
<organism evidence="10 11">
    <name type="scientific">Candidatus Berkelbacteria bacterium Licking1014_7</name>
    <dbReference type="NCBI Taxonomy" id="2017147"/>
    <lineage>
        <taxon>Bacteria</taxon>
        <taxon>Candidatus Berkelbacteria</taxon>
    </lineage>
</organism>
<dbReference type="SMART" id="SM01390">
    <property type="entry name" value="Ribosomal_S4"/>
    <property type="match status" value="1"/>
</dbReference>